<dbReference type="SUPFAM" id="SSF46785">
    <property type="entry name" value="Winged helix' DNA-binding domain"/>
    <property type="match status" value="1"/>
</dbReference>
<comment type="similarity">
    <text evidence="1">Belongs to the LysR transcriptional regulatory family.</text>
</comment>
<dbReference type="InterPro" id="IPR036388">
    <property type="entry name" value="WH-like_DNA-bd_sf"/>
</dbReference>
<dbReference type="GO" id="GO:0006351">
    <property type="term" value="P:DNA-templated transcription"/>
    <property type="evidence" value="ECO:0007669"/>
    <property type="project" value="TreeGrafter"/>
</dbReference>
<dbReference type="Pfam" id="PF00126">
    <property type="entry name" value="HTH_1"/>
    <property type="match status" value="1"/>
</dbReference>
<dbReference type="EMBL" id="FXYH01000017">
    <property type="protein sequence ID" value="SMX48273.1"/>
    <property type="molecule type" value="Genomic_DNA"/>
</dbReference>
<name>A0A238KZN2_9RHOB</name>
<keyword evidence="4" id="KW-0804">Transcription</keyword>
<evidence type="ECO:0000256" key="4">
    <source>
        <dbReference type="ARBA" id="ARBA00023163"/>
    </source>
</evidence>
<dbReference type="GO" id="GO:0043565">
    <property type="term" value="F:sequence-specific DNA binding"/>
    <property type="evidence" value="ECO:0007669"/>
    <property type="project" value="TreeGrafter"/>
</dbReference>
<organism evidence="6 7">
    <name type="scientific">Pelagimonas varians</name>
    <dbReference type="NCBI Taxonomy" id="696760"/>
    <lineage>
        <taxon>Bacteria</taxon>
        <taxon>Pseudomonadati</taxon>
        <taxon>Pseudomonadota</taxon>
        <taxon>Alphaproteobacteria</taxon>
        <taxon>Rhodobacterales</taxon>
        <taxon>Roseobacteraceae</taxon>
        <taxon>Pelagimonas</taxon>
    </lineage>
</organism>
<evidence type="ECO:0000256" key="1">
    <source>
        <dbReference type="ARBA" id="ARBA00009437"/>
    </source>
</evidence>
<feature type="domain" description="HTH lysR-type" evidence="5">
    <location>
        <begin position="7"/>
        <end position="64"/>
    </location>
</feature>
<evidence type="ECO:0000256" key="2">
    <source>
        <dbReference type="ARBA" id="ARBA00023015"/>
    </source>
</evidence>
<dbReference type="GO" id="GO:0003700">
    <property type="term" value="F:DNA-binding transcription factor activity"/>
    <property type="evidence" value="ECO:0007669"/>
    <property type="project" value="InterPro"/>
</dbReference>
<evidence type="ECO:0000259" key="5">
    <source>
        <dbReference type="PROSITE" id="PS50931"/>
    </source>
</evidence>
<keyword evidence="3" id="KW-0238">DNA-binding</keyword>
<dbReference type="InterPro" id="IPR005119">
    <property type="entry name" value="LysR_subst-bd"/>
</dbReference>
<keyword evidence="2" id="KW-0805">Transcription regulation</keyword>
<dbReference type="PANTHER" id="PTHR30537:SF74">
    <property type="entry name" value="HTH-TYPE TRANSCRIPTIONAL REGULATOR TRPI"/>
    <property type="match status" value="1"/>
</dbReference>
<dbReference type="InterPro" id="IPR058163">
    <property type="entry name" value="LysR-type_TF_proteobact-type"/>
</dbReference>
<accession>A0A238KZN2</accession>
<dbReference type="AlphaFoldDB" id="A0A238KZN2"/>
<protein>
    <submittedName>
        <fullName evidence="6">Glycine cleavage system transcriptional activator</fullName>
    </submittedName>
</protein>
<proteinExistence type="inferred from homology"/>
<dbReference type="SUPFAM" id="SSF53850">
    <property type="entry name" value="Periplasmic binding protein-like II"/>
    <property type="match status" value="1"/>
</dbReference>
<dbReference type="InterPro" id="IPR000847">
    <property type="entry name" value="LysR_HTH_N"/>
</dbReference>
<sequence>MKRSDLPNLDDLRAFEETARLGSVRAAADALALTHAAISRRNSRLADYVGAPLFEREGRGLRLTAAGERLRDACRRSFDDISRTIASIKEAAATTDDVVLLSCERSVAMRWLIPRLSKFEEANPSLTVHLSVGGGPIEATHRRNALALRRLDFPIPDNWSVGPLWAERVGPVMVPTLEDGFKNGDYVALGTRTRPDAWSKWLAENPAVPRPSETRMLDHHFLMVEAACGGLGVGIAPRVMAIDDVDRGRLVAPNDFVSDGTRYGLLWAEKDELSASTRLFHKWLSKMSVDL</sequence>
<gene>
    <name evidence="6" type="primary">gcvA_4</name>
    <name evidence="6" type="ORF">PEV8663_03792</name>
</gene>
<dbReference type="PANTHER" id="PTHR30537">
    <property type="entry name" value="HTH-TYPE TRANSCRIPTIONAL REGULATOR"/>
    <property type="match status" value="1"/>
</dbReference>
<dbReference type="Proteomes" id="UP000220836">
    <property type="component" value="Unassembled WGS sequence"/>
</dbReference>
<dbReference type="RefSeq" id="WP_097806241.1">
    <property type="nucleotide sequence ID" value="NZ_CBDIHF020000002.1"/>
</dbReference>
<dbReference type="OrthoDB" id="5526340at2"/>
<evidence type="ECO:0000313" key="6">
    <source>
        <dbReference type="EMBL" id="SMX48273.1"/>
    </source>
</evidence>
<dbReference type="Gene3D" id="3.40.190.10">
    <property type="entry name" value="Periplasmic binding protein-like II"/>
    <property type="match status" value="2"/>
</dbReference>
<reference evidence="6 7" key="1">
    <citation type="submission" date="2017-05" db="EMBL/GenBank/DDBJ databases">
        <authorList>
            <person name="Song R."/>
            <person name="Chenine A.L."/>
            <person name="Ruprecht R.M."/>
        </authorList>
    </citation>
    <scope>NUCLEOTIDE SEQUENCE [LARGE SCALE GENOMIC DNA]</scope>
    <source>
        <strain evidence="6 7">CECT 8663</strain>
    </source>
</reference>
<dbReference type="InterPro" id="IPR036390">
    <property type="entry name" value="WH_DNA-bd_sf"/>
</dbReference>
<evidence type="ECO:0000256" key="3">
    <source>
        <dbReference type="ARBA" id="ARBA00023125"/>
    </source>
</evidence>
<dbReference type="PROSITE" id="PS50931">
    <property type="entry name" value="HTH_LYSR"/>
    <property type="match status" value="1"/>
</dbReference>
<dbReference type="Pfam" id="PF03466">
    <property type="entry name" value="LysR_substrate"/>
    <property type="match status" value="1"/>
</dbReference>
<evidence type="ECO:0000313" key="7">
    <source>
        <dbReference type="Proteomes" id="UP000220836"/>
    </source>
</evidence>
<keyword evidence="7" id="KW-1185">Reference proteome</keyword>
<dbReference type="Gene3D" id="1.10.10.10">
    <property type="entry name" value="Winged helix-like DNA-binding domain superfamily/Winged helix DNA-binding domain"/>
    <property type="match status" value="1"/>
</dbReference>